<keyword evidence="1" id="KW-0472">Membrane</keyword>
<dbReference type="Gene3D" id="3.40.50.1820">
    <property type="entry name" value="alpha/beta hydrolase"/>
    <property type="match status" value="1"/>
</dbReference>
<gene>
    <name evidence="3" type="ORF">V7x_30210</name>
</gene>
<dbReference type="Pfam" id="PF12697">
    <property type="entry name" value="Abhydrolase_6"/>
    <property type="match status" value="1"/>
</dbReference>
<evidence type="ECO:0000256" key="1">
    <source>
        <dbReference type="SAM" id="Phobius"/>
    </source>
</evidence>
<dbReference type="SUPFAM" id="SSF53474">
    <property type="entry name" value="alpha/beta-Hydrolases"/>
    <property type="match status" value="1"/>
</dbReference>
<evidence type="ECO:0000313" key="4">
    <source>
        <dbReference type="Proteomes" id="UP000316476"/>
    </source>
</evidence>
<feature type="domain" description="AB hydrolase-1" evidence="2">
    <location>
        <begin position="94"/>
        <end position="208"/>
    </location>
</feature>
<dbReference type="InterPro" id="IPR029058">
    <property type="entry name" value="AB_hydrolase_fold"/>
</dbReference>
<dbReference type="Proteomes" id="UP000316476">
    <property type="component" value="Unassembled WGS sequence"/>
</dbReference>
<proteinExistence type="predicted"/>
<keyword evidence="1" id="KW-1133">Transmembrane helix</keyword>
<dbReference type="EMBL" id="SJPZ01000001">
    <property type="protein sequence ID" value="TWU67447.1"/>
    <property type="molecule type" value="Genomic_DNA"/>
</dbReference>
<dbReference type="InterPro" id="IPR000073">
    <property type="entry name" value="AB_hydrolase_1"/>
</dbReference>
<protein>
    <submittedName>
        <fullName evidence="3">Alpha/beta hydrolase family protein</fullName>
    </submittedName>
</protein>
<organism evidence="3 4">
    <name type="scientific">Crateriforma conspicua</name>
    <dbReference type="NCBI Taxonomy" id="2527996"/>
    <lineage>
        <taxon>Bacteria</taxon>
        <taxon>Pseudomonadati</taxon>
        <taxon>Planctomycetota</taxon>
        <taxon>Planctomycetia</taxon>
        <taxon>Planctomycetales</taxon>
        <taxon>Planctomycetaceae</taxon>
        <taxon>Crateriforma</taxon>
    </lineage>
</organism>
<keyword evidence="1" id="KW-0812">Transmembrane</keyword>
<comment type="caution">
    <text evidence="3">The sequence shown here is derived from an EMBL/GenBank/DDBJ whole genome shotgun (WGS) entry which is preliminary data.</text>
</comment>
<evidence type="ECO:0000313" key="3">
    <source>
        <dbReference type="EMBL" id="TWU67447.1"/>
    </source>
</evidence>
<evidence type="ECO:0000259" key="2">
    <source>
        <dbReference type="Pfam" id="PF12697"/>
    </source>
</evidence>
<accession>A0A5C6FWS0</accession>
<name>A0A5C6FWS0_9PLAN</name>
<reference evidence="3 4" key="1">
    <citation type="submission" date="2019-02" db="EMBL/GenBank/DDBJ databases">
        <title>Deep-cultivation of Planctomycetes and their phenomic and genomic characterization uncovers novel biology.</title>
        <authorList>
            <person name="Wiegand S."/>
            <person name="Jogler M."/>
            <person name="Boedeker C."/>
            <person name="Pinto D."/>
            <person name="Vollmers J."/>
            <person name="Rivas-Marin E."/>
            <person name="Kohn T."/>
            <person name="Peeters S.H."/>
            <person name="Heuer A."/>
            <person name="Rast P."/>
            <person name="Oberbeckmann S."/>
            <person name="Bunk B."/>
            <person name="Jeske O."/>
            <person name="Meyerdierks A."/>
            <person name="Storesund J.E."/>
            <person name="Kallscheuer N."/>
            <person name="Luecker S."/>
            <person name="Lage O.M."/>
            <person name="Pohl T."/>
            <person name="Merkel B.J."/>
            <person name="Hornburger P."/>
            <person name="Mueller R.-W."/>
            <person name="Bruemmer F."/>
            <person name="Labrenz M."/>
            <person name="Spormann A.M."/>
            <person name="Op Den Camp H."/>
            <person name="Overmann J."/>
            <person name="Amann R."/>
            <person name="Jetten M.S.M."/>
            <person name="Mascher T."/>
            <person name="Medema M.H."/>
            <person name="Devos D.P."/>
            <person name="Kaster A.-K."/>
            <person name="Ovreas L."/>
            <person name="Rohde M."/>
            <person name="Galperin M.Y."/>
            <person name="Jogler C."/>
        </authorList>
    </citation>
    <scope>NUCLEOTIDE SEQUENCE [LARGE SCALE GENOMIC DNA]</scope>
    <source>
        <strain evidence="3 4">V7</strain>
    </source>
</reference>
<dbReference type="OrthoDB" id="9777090at2"/>
<dbReference type="AlphaFoldDB" id="A0A5C6FWS0"/>
<feature type="transmembrane region" description="Helical" evidence="1">
    <location>
        <begin position="24"/>
        <end position="48"/>
    </location>
</feature>
<dbReference type="GO" id="GO:0016787">
    <property type="term" value="F:hydrolase activity"/>
    <property type="evidence" value="ECO:0007669"/>
    <property type="project" value="UniProtKB-KW"/>
</dbReference>
<sequence length="294" mass="32995">MSVPETNTAESSVRPMRRPVWRRITAVVLVSYVVVLTAMLMLESYLVFPGASKPNDLKDWQSSPSTATPFDYPSTDDVTITGQLVRHDGGGYIIYFHGNGNKAIWNRGFIQRLSDATSCTVLAAEYRGYNEDGHRPSERKLVDDSLAAVDAMCDEFNIAPDDIIVYGSSLGGGCAAAVAQHRPVAGVILERSFDRLVDVAAGMYPFLPVRWLMKTRFDSVERLKDFDGPILQLHGDNDGIVPIKHARNLESELTTTRRHFIEIKDWDHNDPVDDNLLHRIALWIQSTRQSSRHR</sequence>
<keyword evidence="3" id="KW-0378">Hydrolase</keyword>
<dbReference type="RefSeq" id="WP_146413859.1">
    <property type="nucleotide sequence ID" value="NZ_SJPZ01000001.1"/>
</dbReference>
<dbReference type="PANTHER" id="PTHR12277">
    <property type="entry name" value="ALPHA/BETA HYDROLASE DOMAIN-CONTAINING PROTEIN"/>
    <property type="match status" value="1"/>
</dbReference>